<proteinExistence type="predicted"/>
<evidence type="ECO:0000313" key="3">
    <source>
        <dbReference type="WBParaSite" id="BPAG_0000508401-mRNA-1"/>
    </source>
</evidence>
<dbReference type="WBParaSite" id="BPAG_0000508401-mRNA-1">
    <property type="protein sequence ID" value="BPAG_0000508401-mRNA-1"/>
    <property type="gene ID" value="BPAG_0000508401"/>
</dbReference>
<keyword evidence="2" id="KW-1185">Reference proteome</keyword>
<evidence type="ECO:0000313" key="2">
    <source>
        <dbReference type="Proteomes" id="UP000278627"/>
    </source>
</evidence>
<dbReference type="EMBL" id="UZAD01003105">
    <property type="protein sequence ID" value="VDN86235.1"/>
    <property type="molecule type" value="Genomic_DNA"/>
</dbReference>
<reference evidence="1 2" key="2">
    <citation type="submission" date="2018-11" db="EMBL/GenBank/DDBJ databases">
        <authorList>
            <consortium name="Pathogen Informatics"/>
        </authorList>
    </citation>
    <scope>NUCLEOTIDE SEQUENCE [LARGE SCALE GENOMIC DNA]</scope>
</reference>
<evidence type="ECO:0000313" key="1">
    <source>
        <dbReference type="EMBL" id="VDN86235.1"/>
    </source>
</evidence>
<sequence>MLNFPVQVFEPSTYLNTLTPTPITSFLTANYRARASSKQQEDVEEIFNRIINEENEYYNKSHSESDFKSYEGLQKAGYKTILFKKLLMACCDGCQKKAKIMEEENFEMEQEDGLEGLDDENTFECNEQNKDALHEVLFK</sequence>
<protein>
    <submittedName>
        <fullName evidence="1 3">Uncharacterized protein</fullName>
    </submittedName>
</protein>
<reference evidence="3" key="1">
    <citation type="submission" date="2017-02" db="UniProtKB">
        <authorList>
            <consortium name="WormBaseParasite"/>
        </authorList>
    </citation>
    <scope>IDENTIFICATION</scope>
</reference>
<dbReference type="Proteomes" id="UP000278627">
    <property type="component" value="Unassembled WGS sequence"/>
</dbReference>
<accession>A0A0N4TA47</accession>
<organism evidence="3">
    <name type="scientific">Brugia pahangi</name>
    <name type="common">Filarial nematode worm</name>
    <dbReference type="NCBI Taxonomy" id="6280"/>
    <lineage>
        <taxon>Eukaryota</taxon>
        <taxon>Metazoa</taxon>
        <taxon>Ecdysozoa</taxon>
        <taxon>Nematoda</taxon>
        <taxon>Chromadorea</taxon>
        <taxon>Rhabditida</taxon>
        <taxon>Spirurina</taxon>
        <taxon>Spiruromorpha</taxon>
        <taxon>Filarioidea</taxon>
        <taxon>Onchocercidae</taxon>
        <taxon>Brugia</taxon>
    </lineage>
</organism>
<name>A0A0N4TA47_BRUPA</name>
<gene>
    <name evidence="1" type="ORF">BPAG_LOCUS5049</name>
</gene>
<dbReference type="AlphaFoldDB" id="A0A0N4TA47"/>